<protein>
    <recommendedName>
        <fullName evidence="3">Glycine zipper domain-containing protein</fullName>
    </recommendedName>
</protein>
<keyword evidence="5" id="KW-1185">Reference proteome</keyword>
<feature type="transmembrane region" description="Helical" evidence="2">
    <location>
        <begin position="403"/>
        <end position="427"/>
    </location>
</feature>
<gene>
    <name evidence="4" type="ORF">V0R50_19650</name>
</gene>
<organism evidence="4 5">
    <name type="scientific">Pseudomonas ulcerans</name>
    <dbReference type="NCBI Taxonomy" id="3115852"/>
    <lineage>
        <taxon>Bacteria</taxon>
        <taxon>Pseudomonadati</taxon>
        <taxon>Pseudomonadota</taxon>
        <taxon>Gammaproteobacteria</taxon>
        <taxon>Pseudomonadales</taxon>
        <taxon>Pseudomonadaceae</taxon>
        <taxon>Pseudomonas</taxon>
    </lineage>
</organism>
<reference evidence="4 5" key="1">
    <citation type="submission" date="2024-01" db="EMBL/GenBank/DDBJ databases">
        <title>Unpublished Manusciprt.</title>
        <authorList>
            <person name="Duman M."/>
            <person name="Valdes E.G."/>
            <person name="Ajmi N."/>
            <person name="Altun S."/>
            <person name="Saticioglu I.B."/>
        </authorList>
    </citation>
    <scope>NUCLEOTIDE SEQUENCE [LARGE SCALE GENOMIC DNA]</scope>
    <source>
        <strain evidence="4 5">148P</strain>
    </source>
</reference>
<comment type="caution">
    <text evidence="4">The sequence shown here is derived from an EMBL/GenBank/DDBJ whole genome shotgun (WGS) entry which is preliminary data.</text>
</comment>
<dbReference type="InterPro" id="IPR039567">
    <property type="entry name" value="Gly-zipper"/>
</dbReference>
<evidence type="ECO:0000259" key="3">
    <source>
        <dbReference type="Pfam" id="PF13488"/>
    </source>
</evidence>
<accession>A0ABU7HV86</accession>
<feature type="region of interest" description="Disordered" evidence="1">
    <location>
        <begin position="565"/>
        <end position="649"/>
    </location>
</feature>
<dbReference type="RefSeq" id="WP_330076199.1">
    <property type="nucleotide sequence ID" value="NZ_JAZDQJ010000025.1"/>
</dbReference>
<dbReference type="EMBL" id="JAZDQJ010000025">
    <property type="protein sequence ID" value="MEE1935451.1"/>
    <property type="molecule type" value="Genomic_DNA"/>
</dbReference>
<dbReference type="Proteomes" id="UP001335100">
    <property type="component" value="Unassembled WGS sequence"/>
</dbReference>
<evidence type="ECO:0000256" key="2">
    <source>
        <dbReference type="SAM" id="Phobius"/>
    </source>
</evidence>
<evidence type="ECO:0000256" key="1">
    <source>
        <dbReference type="SAM" id="MobiDB-lite"/>
    </source>
</evidence>
<name>A0ABU7HV86_9PSED</name>
<evidence type="ECO:0000313" key="5">
    <source>
        <dbReference type="Proteomes" id="UP001335100"/>
    </source>
</evidence>
<proteinExistence type="predicted"/>
<dbReference type="Pfam" id="PF13488">
    <property type="entry name" value="Gly-zipper_Omp"/>
    <property type="match status" value="1"/>
</dbReference>
<keyword evidence="2" id="KW-0472">Membrane</keyword>
<keyword evidence="2" id="KW-0812">Transmembrane</keyword>
<keyword evidence="2" id="KW-1133">Transmembrane helix</keyword>
<feature type="domain" description="Glycine zipper" evidence="3">
    <location>
        <begin position="523"/>
        <end position="563"/>
    </location>
</feature>
<evidence type="ECO:0000313" key="4">
    <source>
        <dbReference type="EMBL" id="MEE1935451.1"/>
    </source>
</evidence>
<sequence length="753" mass="77880">MAGELRVEMIIGGAVDPTLGQAFSQIVQQIAQQVDQVESLALRIGDALRLTTQSALPLATAFQTANHIAVESAGKWQAALDDIARKLSGQLDLLSALTKAYADLGKAAGGIRSPAVAQPSEKDSAREKITDASQTLVKSASSSVDRYAHYEGIVTKLVRQGETDPSKWEEKKAAVEAEIGRMMYATSLGRTEAASQLWGMYDAGMTLDASVSQGRLAARFSDGQQVDERVTSGLFRTLTTNGVSGEQLENVLNSMIDKSGNFGVGNTAEAVTRLLPALGGGPEDVARLVAILQQEAEKTGNPVEVMSAARARFLEYKQAGGSQAADLQQYGQKYMPTTSVAPDHIQSRLEDRKQTLEWQQKERESSSERLSVGIGGALAPIYSTWTNVMTQATNLLGVVVEKLSGVVTVLGGVVVGAAALVTGYAAFAKGKLLLDAGKAVLGPQGKVLTEAWKRSDVPGSSTGAWARVKQAARTVDSFVPDGLRPTKASKWGGGIAGAIGGAFMAAETFENAETGREKAEGYGEAAGTVVGTVLGGFLGPVGAIAGSYVGAVVGKSVGRKINEYWGDDGKKNPENADPSSSEASVAGTPQLGAAAKEAGGGPSIPAVQQPTDREPGDAVRATGSTPAERPASQTPGAGSGQPGAAFGGQSAPAALQLAGREPGEVVRSMATSTATPALPATVGPTNATITNTTSQQFSVSPSISINVQGIVTDPAELARVLEPEVQRMFAGLATRANTGGEIYDTTNQLYGYA</sequence>